<dbReference type="Gene3D" id="2.60.120.260">
    <property type="entry name" value="Galactose-binding domain-like"/>
    <property type="match status" value="1"/>
</dbReference>
<dbReference type="SUPFAM" id="SSF74650">
    <property type="entry name" value="Galactose mutarotase-like"/>
    <property type="match status" value="1"/>
</dbReference>
<dbReference type="PROSITE" id="PS00719">
    <property type="entry name" value="GLYCOSYL_HYDROL_F2_1"/>
    <property type="match status" value="1"/>
</dbReference>
<dbReference type="Pfam" id="PF16353">
    <property type="entry name" value="LacZ_4"/>
    <property type="match status" value="1"/>
</dbReference>
<dbReference type="Gene3D" id="3.20.20.80">
    <property type="entry name" value="Glycosidases"/>
    <property type="match status" value="1"/>
</dbReference>
<dbReference type="InterPro" id="IPR006101">
    <property type="entry name" value="Glyco_hydro_2"/>
</dbReference>
<dbReference type="InterPro" id="IPR036156">
    <property type="entry name" value="Beta-gal/glucu_dom_sf"/>
</dbReference>
<dbReference type="EC" id="3.2.1.23" evidence="3"/>
<dbReference type="PANTHER" id="PTHR46323">
    <property type="entry name" value="BETA-GALACTOSIDASE"/>
    <property type="match status" value="1"/>
</dbReference>
<dbReference type="InterPro" id="IPR006104">
    <property type="entry name" value="Glyco_hydro_2_N"/>
</dbReference>
<evidence type="ECO:0000259" key="9">
    <source>
        <dbReference type="SMART" id="SM01038"/>
    </source>
</evidence>
<evidence type="ECO:0000256" key="5">
    <source>
        <dbReference type="ARBA" id="ARBA00022801"/>
    </source>
</evidence>
<dbReference type="SUPFAM" id="SSF49303">
    <property type="entry name" value="beta-Galactosidase/glucuronidase domain"/>
    <property type="match status" value="2"/>
</dbReference>
<dbReference type="InterPro" id="IPR014718">
    <property type="entry name" value="GH-type_carb-bd"/>
</dbReference>
<comment type="catalytic activity">
    <reaction evidence="1">
        <text>Hydrolysis of terminal non-reducing beta-D-galactose residues in beta-D-galactosides.</text>
        <dbReference type="EC" id="3.2.1.23"/>
    </reaction>
</comment>
<feature type="region of interest" description="Disordered" evidence="8">
    <location>
        <begin position="703"/>
        <end position="729"/>
    </location>
</feature>
<dbReference type="Gene3D" id="2.70.98.10">
    <property type="match status" value="1"/>
</dbReference>
<evidence type="ECO:0000256" key="1">
    <source>
        <dbReference type="ARBA" id="ARBA00001412"/>
    </source>
</evidence>
<dbReference type="GO" id="GO:0005990">
    <property type="term" value="P:lactose catabolic process"/>
    <property type="evidence" value="ECO:0007669"/>
    <property type="project" value="TreeGrafter"/>
</dbReference>
<dbReference type="Gene3D" id="2.60.40.10">
    <property type="entry name" value="Immunoglobulins"/>
    <property type="match status" value="2"/>
</dbReference>
<evidence type="ECO:0000256" key="2">
    <source>
        <dbReference type="ARBA" id="ARBA00007401"/>
    </source>
</evidence>
<evidence type="ECO:0000256" key="8">
    <source>
        <dbReference type="SAM" id="MobiDB-lite"/>
    </source>
</evidence>
<protein>
    <recommendedName>
        <fullName evidence="4">Beta-galactosidase</fullName>
        <ecNumber evidence="3">3.2.1.23</ecNumber>
    </recommendedName>
    <alternativeName>
        <fullName evidence="7">Lactase</fullName>
    </alternativeName>
</protein>
<sequence>MATAGVWQGGWRPATIPQRCVDTGRESMTDFGYVEDFTASQGVLPPRARLDTSAPSLDLDGDWRFRWSPSLAATTEGFESVDFDDSDWRTLPVPSCWQLTDIAERTPDQDPLGWDLPAYTNVLYPFPIDVPHVPDANPTGEYRRDFTPPQGFGDDQDRVLLRFDGVDSSFACYLNGQLVGTATGSRLVHEFDVTDLLVPGRNVLAVRVHKWSAASYLEDQDMWWLSGIFRSVSLLARPAGGIDDVFVHADWADGVGTLRVEVSGGSATVRLPELDLEMAPGETRELPGIEPWSAESPRRYLLEVVGERETVRQWIGFRSIAIRDGVLYANDRPLIFRGVNRHEWHPETGRTLDRATMLADVLLMKRHNINAVRTSHYPPHPDFLDLCDEYGLWVIDECDLETHGFEVIGWQGTPATDERFFPALLERMQRTVERDKNHPCIALWSLGNESHTGPGIAAMAAWTKERDPSRPVHYEGDYECEYVDIYSRMYSSLSEIDAIGQRLAEHDGYQTGVVPPRYTERSRSLPFMLCEYVHAMGNGPGELREHQELIERHDRIAGGFVWEWIDHGITPVQGRRSFRYGGDFGEELHDDNFVIDGLVLPDRTPSPGLIELKKVFEPIRITIGADVVEVENLHRDGDCGDLRFAWTLVDGAGDELEAGELDVPPVATGERVTVPLPTTGAGVLTVSATLAEARNWAETGHEITFGQADRREPGTPDAGAGRPAPEVASFDGRGRLTELFGVAVEGPVLDLYRAPIDNDRRGSHAADAATAWHRIGLHRLHHRLVSAADTATGLEFVTQDGPAATNAGYRTSWRWTAVPGGVRLDVTGEVVGDLGATLPRIGLRFGVPDEWDRLTWFGRGPGEAYVDSHESQRLGRWTAGIDELQTPYVFPQENGNRAEVSWCLVGGGEAGHGLRIESDTPINVSLRPWTAEQLAAATHVDDLVAGDRHWLNLDLAQHALGSAACGAPPSREHWLTPRDFSLGLTFRPL</sequence>
<comment type="caution">
    <text evidence="10">The sequence shown here is derived from an EMBL/GenBank/DDBJ whole genome shotgun (WGS) entry which is preliminary data.</text>
</comment>
<organism evidence="10 11">
    <name type="scientific">Enemella evansiae</name>
    <dbReference type="NCBI Taxonomy" id="2016499"/>
    <lineage>
        <taxon>Bacteria</taxon>
        <taxon>Bacillati</taxon>
        <taxon>Actinomycetota</taxon>
        <taxon>Actinomycetes</taxon>
        <taxon>Propionibacteriales</taxon>
        <taxon>Propionibacteriaceae</taxon>
        <taxon>Enemella</taxon>
    </lineage>
</organism>
<evidence type="ECO:0000256" key="3">
    <source>
        <dbReference type="ARBA" id="ARBA00012756"/>
    </source>
</evidence>
<dbReference type="Pfam" id="PF02837">
    <property type="entry name" value="Glyco_hydro_2_N"/>
    <property type="match status" value="1"/>
</dbReference>
<reference evidence="10 11" key="1">
    <citation type="submission" date="2017-07" db="EMBL/GenBank/DDBJ databases">
        <title>Draft whole genome sequences of clinical Proprionibacteriaceae strains.</title>
        <authorList>
            <person name="Bernier A.-M."/>
            <person name="Bernard K."/>
            <person name="Domingo M.-C."/>
        </authorList>
    </citation>
    <scope>NUCLEOTIDE SEQUENCE [LARGE SCALE GENOMIC DNA]</scope>
    <source>
        <strain evidence="10 11">NML 030167</strain>
    </source>
</reference>
<dbReference type="GO" id="GO:0009341">
    <property type="term" value="C:beta-galactosidase complex"/>
    <property type="evidence" value="ECO:0007669"/>
    <property type="project" value="InterPro"/>
</dbReference>
<dbReference type="Proteomes" id="UP000215896">
    <property type="component" value="Unassembled WGS sequence"/>
</dbReference>
<dbReference type="InterPro" id="IPR011013">
    <property type="entry name" value="Gal_mutarotase_sf_dom"/>
</dbReference>
<dbReference type="Pfam" id="PF02836">
    <property type="entry name" value="Glyco_hydro_2_C"/>
    <property type="match status" value="1"/>
</dbReference>
<comment type="similarity">
    <text evidence="2">Belongs to the glycosyl hydrolase 2 family.</text>
</comment>
<dbReference type="AlphaFoldDB" id="A0A255GLR4"/>
<name>A0A255GLR4_9ACTN</name>
<dbReference type="InterPro" id="IPR013783">
    <property type="entry name" value="Ig-like_fold"/>
</dbReference>
<dbReference type="OrthoDB" id="9762066at2"/>
<dbReference type="GO" id="GO:0004565">
    <property type="term" value="F:beta-galactosidase activity"/>
    <property type="evidence" value="ECO:0007669"/>
    <property type="project" value="UniProtKB-EC"/>
</dbReference>
<dbReference type="SUPFAM" id="SSF51445">
    <property type="entry name" value="(Trans)glycosidases"/>
    <property type="match status" value="1"/>
</dbReference>
<dbReference type="PROSITE" id="PS00608">
    <property type="entry name" value="GLYCOSYL_HYDROL_F2_2"/>
    <property type="match status" value="1"/>
</dbReference>
<dbReference type="InterPro" id="IPR008979">
    <property type="entry name" value="Galactose-bd-like_sf"/>
</dbReference>
<dbReference type="EMBL" id="NMVO01000002">
    <property type="protein sequence ID" value="OYO16759.1"/>
    <property type="molecule type" value="Genomic_DNA"/>
</dbReference>
<dbReference type="SMART" id="SM01038">
    <property type="entry name" value="Bgal_small_N"/>
    <property type="match status" value="1"/>
</dbReference>
<keyword evidence="11" id="KW-1185">Reference proteome</keyword>
<dbReference type="Pfam" id="PF02929">
    <property type="entry name" value="Bgal_small_N"/>
    <property type="match status" value="1"/>
</dbReference>
<evidence type="ECO:0000313" key="10">
    <source>
        <dbReference type="EMBL" id="OYO16759.1"/>
    </source>
</evidence>
<feature type="domain" description="Beta galactosidase small chain/" evidence="9">
    <location>
        <begin position="726"/>
        <end position="987"/>
    </location>
</feature>
<dbReference type="InterPro" id="IPR023232">
    <property type="entry name" value="Glyco_hydro_2_AS"/>
</dbReference>
<dbReference type="GO" id="GO:0030246">
    <property type="term" value="F:carbohydrate binding"/>
    <property type="evidence" value="ECO:0007669"/>
    <property type="project" value="InterPro"/>
</dbReference>
<dbReference type="PANTHER" id="PTHR46323:SF2">
    <property type="entry name" value="BETA-GALACTOSIDASE"/>
    <property type="match status" value="1"/>
</dbReference>
<dbReference type="InterPro" id="IPR006103">
    <property type="entry name" value="Glyco_hydro_2_cat"/>
</dbReference>
<keyword evidence="6" id="KW-0326">Glycosidase</keyword>
<proteinExistence type="inferred from homology"/>
<dbReference type="InterPro" id="IPR032312">
    <property type="entry name" value="LacZ_4"/>
</dbReference>
<gene>
    <name evidence="10" type="ORF">CGZ94_03760</name>
</gene>
<keyword evidence="5" id="KW-0378">Hydrolase</keyword>
<dbReference type="SUPFAM" id="SSF49785">
    <property type="entry name" value="Galactose-binding domain-like"/>
    <property type="match status" value="1"/>
</dbReference>
<dbReference type="InterPro" id="IPR050347">
    <property type="entry name" value="Bact_Beta-galactosidase"/>
</dbReference>
<dbReference type="InterPro" id="IPR004199">
    <property type="entry name" value="B-gal_small/dom_5"/>
</dbReference>
<evidence type="ECO:0000256" key="7">
    <source>
        <dbReference type="ARBA" id="ARBA00032230"/>
    </source>
</evidence>
<evidence type="ECO:0000256" key="6">
    <source>
        <dbReference type="ARBA" id="ARBA00023295"/>
    </source>
</evidence>
<accession>A0A255GLR4</accession>
<dbReference type="InterPro" id="IPR023230">
    <property type="entry name" value="Glyco_hydro_2_CS"/>
</dbReference>
<evidence type="ECO:0000313" key="11">
    <source>
        <dbReference type="Proteomes" id="UP000215896"/>
    </source>
</evidence>
<dbReference type="PRINTS" id="PR00132">
    <property type="entry name" value="GLHYDRLASE2"/>
</dbReference>
<evidence type="ECO:0000256" key="4">
    <source>
        <dbReference type="ARBA" id="ARBA00013303"/>
    </source>
</evidence>
<dbReference type="InterPro" id="IPR017853">
    <property type="entry name" value="GH"/>
</dbReference>